<dbReference type="Pfam" id="PF00158">
    <property type="entry name" value="Sigma54_activat"/>
    <property type="match status" value="1"/>
</dbReference>
<evidence type="ECO:0000256" key="4">
    <source>
        <dbReference type="ARBA" id="ARBA00023125"/>
    </source>
</evidence>
<dbReference type="SMART" id="SM00382">
    <property type="entry name" value="AAA"/>
    <property type="match status" value="1"/>
</dbReference>
<keyword evidence="4" id="KW-0238">DNA-binding</keyword>
<keyword evidence="5" id="KW-0804">Transcription</keyword>
<protein>
    <submittedName>
        <fullName evidence="7">Sigma-54 dependent transcriptional regulator</fullName>
    </submittedName>
</protein>
<proteinExistence type="predicted"/>
<feature type="domain" description="Sigma-54 factor interaction" evidence="6">
    <location>
        <begin position="134"/>
        <end position="366"/>
    </location>
</feature>
<keyword evidence="1" id="KW-0547">Nucleotide-binding</keyword>
<dbReference type="InterPro" id="IPR003593">
    <property type="entry name" value="AAA+_ATPase"/>
</dbReference>
<dbReference type="CDD" id="cd00009">
    <property type="entry name" value="AAA"/>
    <property type="match status" value="1"/>
</dbReference>
<evidence type="ECO:0000256" key="3">
    <source>
        <dbReference type="ARBA" id="ARBA00023015"/>
    </source>
</evidence>
<dbReference type="PROSITE" id="PS50045">
    <property type="entry name" value="SIGMA54_INTERACT_4"/>
    <property type="match status" value="1"/>
</dbReference>
<dbReference type="InterPro" id="IPR025943">
    <property type="entry name" value="Sigma_54_int_dom_ATP-bd_2"/>
</dbReference>
<evidence type="ECO:0000256" key="5">
    <source>
        <dbReference type="ARBA" id="ARBA00023163"/>
    </source>
</evidence>
<dbReference type="Gene3D" id="3.40.50.300">
    <property type="entry name" value="P-loop containing nucleotide triphosphate hydrolases"/>
    <property type="match status" value="1"/>
</dbReference>
<dbReference type="EMBL" id="CP106881">
    <property type="protein sequence ID" value="UYG51932.1"/>
    <property type="molecule type" value="Genomic_DNA"/>
</dbReference>
<dbReference type="InterPro" id="IPR025944">
    <property type="entry name" value="Sigma_54_int_dom_CS"/>
</dbReference>
<dbReference type="PROSITE" id="PS00676">
    <property type="entry name" value="SIGMA54_INTERACT_2"/>
    <property type="match status" value="1"/>
</dbReference>
<dbReference type="Pfam" id="PF02954">
    <property type="entry name" value="HTH_8"/>
    <property type="match status" value="1"/>
</dbReference>
<keyword evidence="3" id="KW-0805">Transcription regulation</keyword>
<organism evidence="7 8">
    <name type="scientific">Comamonas endophytica</name>
    <dbReference type="NCBI Taxonomy" id="2949090"/>
    <lineage>
        <taxon>Bacteria</taxon>
        <taxon>Pseudomonadati</taxon>
        <taxon>Pseudomonadota</taxon>
        <taxon>Betaproteobacteria</taxon>
        <taxon>Burkholderiales</taxon>
        <taxon>Comamonadaceae</taxon>
        <taxon>Comamonas</taxon>
    </lineage>
</organism>
<dbReference type="InterPro" id="IPR025662">
    <property type="entry name" value="Sigma_54_int_dom_ATP-bd_1"/>
</dbReference>
<dbReference type="InterPro" id="IPR027417">
    <property type="entry name" value="P-loop_NTPase"/>
</dbReference>
<dbReference type="Proteomes" id="UP001162800">
    <property type="component" value="Chromosome"/>
</dbReference>
<evidence type="ECO:0000256" key="2">
    <source>
        <dbReference type="ARBA" id="ARBA00022840"/>
    </source>
</evidence>
<dbReference type="PANTHER" id="PTHR32071">
    <property type="entry name" value="TRANSCRIPTIONAL REGULATORY PROTEIN"/>
    <property type="match status" value="1"/>
</dbReference>
<dbReference type="SUPFAM" id="SSF46689">
    <property type="entry name" value="Homeodomain-like"/>
    <property type="match status" value="1"/>
</dbReference>
<keyword evidence="8" id="KW-1185">Reference proteome</keyword>
<dbReference type="SUPFAM" id="SSF52540">
    <property type="entry name" value="P-loop containing nucleoside triphosphate hydrolases"/>
    <property type="match status" value="1"/>
</dbReference>
<name>A0ABY6GBM0_9BURK</name>
<dbReference type="PROSITE" id="PS00688">
    <property type="entry name" value="SIGMA54_INTERACT_3"/>
    <property type="match status" value="1"/>
</dbReference>
<dbReference type="InterPro" id="IPR009057">
    <property type="entry name" value="Homeodomain-like_sf"/>
</dbReference>
<gene>
    <name evidence="7" type="ORF">M9799_01375</name>
</gene>
<accession>A0ABY6GBM0</accession>
<dbReference type="InterPro" id="IPR002078">
    <property type="entry name" value="Sigma_54_int"/>
</dbReference>
<reference evidence="7" key="1">
    <citation type="submission" date="2022-09" db="EMBL/GenBank/DDBJ databases">
        <title>The complete genome of Acidovorax sp. 5MLIR.</title>
        <authorList>
            <person name="Liu L."/>
            <person name="Yue J."/>
            <person name="Yang F."/>
            <person name="Yuan J."/>
            <person name="Li L."/>
        </authorList>
    </citation>
    <scope>NUCLEOTIDE SEQUENCE</scope>
    <source>
        <strain evidence="7">5MLIR</strain>
    </source>
</reference>
<evidence type="ECO:0000313" key="7">
    <source>
        <dbReference type="EMBL" id="UYG51932.1"/>
    </source>
</evidence>
<dbReference type="InterPro" id="IPR002197">
    <property type="entry name" value="HTH_Fis"/>
</dbReference>
<dbReference type="PROSITE" id="PS00675">
    <property type="entry name" value="SIGMA54_INTERACT_1"/>
    <property type="match status" value="1"/>
</dbReference>
<evidence type="ECO:0000259" key="6">
    <source>
        <dbReference type="PROSITE" id="PS50045"/>
    </source>
</evidence>
<dbReference type="RefSeq" id="WP_231042629.1">
    <property type="nucleotide sequence ID" value="NZ_CP106881.1"/>
</dbReference>
<evidence type="ECO:0000256" key="1">
    <source>
        <dbReference type="ARBA" id="ARBA00022741"/>
    </source>
</evidence>
<keyword evidence="2" id="KW-0067">ATP-binding</keyword>
<sequence>MNQNDLVIYVWEGQADIAERVERCMLSMDVEVVRADGMNPPPSAALSHNAISIVSVSVLEGARYSRHHIEGSFGGMPVLWVSSNLRGATAGSYATEYSHVLPFDFTGAELRAMLARILQRLQSAHSQPQRSDDIIAVAPCMLSLLNDVDTFADCEHSVLISGETGTGKERIAERLHVRNTHYGQGPFVVVNCGAIPDGLFESLFFGHAKGSFTGAVTAHKGFFEQASGGTLFLDEIADLPLYQQVKLLRVLEERTVTRLGSATPVRLDFRLVAATNKPLREQVQAGRFRADLFFRLAVVELQVPSLEERGEADKLAIFASILHKVIGDEMLAQLGEPPFFILDAVAQMYFPGNVRELRNLAERIGVAARQTRDWLGGGATERILRQAQSLSATTVPLPAGGGEPASRANWDLEERNRIIAALGANDWKRQNTAQQLGISRKVLWEKMRKYQISDGEPEVPLVYLPNETEDEAGNDRAAAGPF</sequence>
<dbReference type="PRINTS" id="PR01590">
    <property type="entry name" value="HTHFIS"/>
</dbReference>
<evidence type="ECO:0000313" key="8">
    <source>
        <dbReference type="Proteomes" id="UP001162800"/>
    </source>
</evidence>
<dbReference type="Gene3D" id="1.10.10.60">
    <property type="entry name" value="Homeodomain-like"/>
    <property type="match status" value="1"/>
</dbReference>